<evidence type="ECO:0000259" key="1">
    <source>
        <dbReference type="Pfam" id="PF01683"/>
    </source>
</evidence>
<dbReference type="EMBL" id="CATQJL010000223">
    <property type="protein sequence ID" value="CAJ0599943.1"/>
    <property type="molecule type" value="Genomic_DNA"/>
</dbReference>
<keyword evidence="3" id="KW-1185">Reference proteome</keyword>
<gene>
    <name evidence="2" type="ORF">CYNAS_LOCUS11926</name>
</gene>
<reference evidence="2" key="1">
    <citation type="submission" date="2023-07" db="EMBL/GenBank/DDBJ databases">
        <authorList>
            <consortium name="CYATHOMIX"/>
        </authorList>
    </citation>
    <scope>NUCLEOTIDE SEQUENCE</scope>
    <source>
        <strain evidence="2">N/A</strain>
    </source>
</reference>
<dbReference type="PANTHER" id="PTHR37157">
    <property type="entry name" value="PRION-LIKE-(Q/N-RICH) DOMAIN-BEARING PROTEIN 25"/>
    <property type="match status" value="1"/>
</dbReference>
<proteinExistence type="predicted"/>
<dbReference type="Proteomes" id="UP001176961">
    <property type="component" value="Unassembled WGS sequence"/>
</dbReference>
<comment type="caution">
    <text evidence="2">The sequence shown here is derived from an EMBL/GenBank/DDBJ whole genome shotgun (WGS) entry which is preliminary data.</text>
</comment>
<name>A0AA36M6P9_CYLNA</name>
<protein>
    <recommendedName>
        <fullName evidence="1">EB domain-containing protein</fullName>
    </recommendedName>
</protein>
<feature type="domain" description="EB" evidence="1">
    <location>
        <begin position="278"/>
        <end position="329"/>
    </location>
</feature>
<dbReference type="InterPro" id="IPR006150">
    <property type="entry name" value="Cys_repeat_1"/>
</dbReference>
<evidence type="ECO:0000313" key="3">
    <source>
        <dbReference type="Proteomes" id="UP001176961"/>
    </source>
</evidence>
<feature type="domain" description="EB" evidence="1">
    <location>
        <begin position="336"/>
        <end position="386"/>
    </location>
</feature>
<feature type="domain" description="EB" evidence="1">
    <location>
        <begin position="393"/>
        <end position="444"/>
    </location>
</feature>
<dbReference type="PANTHER" id="PTHR37157:SF2">
    <property type="entry name" value="EB DOMAIN-CONTAINING PROTEIN-RELATED"/>
    <property type="match status" value="1"/>
</dbReference>
<dbReference type="AlphaFoldDB" id="A0AA36M6P9"/>
<dbReference type="InterPro" id="IPR006149">
    <property type="entry name" value="EB_dom"/>
</dbReference>
<feature type="domain" description="EB" evidence="1">
    <location>
        <begin position="104"/>
        <end position="155"/>
    </location>
</feature>
<sequence>MFYAMDKNKELFEDLVETFFTVVSGQCPPGLYPFPSSYQPSTCSPQDVCACQNLKPGAACQYSAQHMRAVVAATYWFQNSTNRCECPDGTAFMNGECVQTGSGCELGMVMVNGTCESLASPGMQCMVEEQCIDHSQCVNNSCQCIQGFQLVNGYCVPNNGGRCPVTQVLLNGKCVQKVPIGSPCQVTQQCLGGAQCNYGLCQCAAGQSIINGVCSGGPGTGCPLNQVMVNGQCMPTVGIGLRCSYTQQCLGNSVCVSNLCQCPTGSNNYNGKCTSPECQQNQILVNNQCLPLAVVGGRCTYNEQCTGNSECANGYCRCPDGSAPTNGICNGQGSVCKTYQVSVNNQCLDKVSIGQSCTNTAQCIANARCTSVCECNYPSVYDGTSCVTGITYCSPGTVSVTGRCFPLVRLGQSCQNSAQCMSFGTCSNGVCVCQVNAIVINNVCRTNEEIGGSCLANQQCQGGSVCQSGYCRCPSGQVDFGDGICRYGSSTSEQVCASPNEEVVSTSTSCQYSSCPFGSYCYLNPQRQQYYCCRQKQSSAGGCANPSQTIKYTNGAAINCLYARCPSGNHCEYSNALQQYVCCG</sequence>
<feature type="domain" description="EB" evidence="1">
    <location>
        <begin position="163"/>
        <end position="214"/>
    </location>
</feature>
<evidence type="ECO:0000313" key="2">
    <source>
        <dbReference type="EMBL" id="CAJ0599943.1"/>
    </source>
</evidence>
<accession>A0AA36M6P9</accession>
<organism evidence="2 3">
    <name type="scientific">Cylicocyclus nassatus</name>
    <name type="common">Nematode worm</name>
    <dbReference type="NCBI Taxonomy" id="53992"/>
    <lineage>
        <taxon>Eukaryota</taxon>
        <taxon>Metazoa</taxon>
        <taxon>Ecdysozoa</taxon>
        <taxon>Nematoda</taxon>
        <taxon>Chromadorea</taxon>
        <taxon>Rhabditida</taxon>
        <taxon>Rhabditina</taxon>
        <taxon>Rhabditomorpha</taxon>
        <taxon>Strongyloidea</taxon>
        <taxon>Strongylidae</taxon>
        <taxon>Cylicocyclus</taxon>
    </lineage>
</organism>
<feature type="domain" description="EB" evidence="1">
    <location>
        <begin position="222"/>
        <end position="273"/>
    </location>
</feature>
<dbReference type="Pfam" id="PF01683">
    <property type="entry name" value="EB"/>
    <property type="match status" value="6"/>
</dbReference>
<dbReference type="SMART" id="SM00289">
    <property type="entry name" value="WR1"/>
    <property type="match status" value="9"/>
</dbReference>